<evidence type="ECO:0000259" key="4">
    <source>
        <dbReference type="SMART" id="SM00291"/>
    </source>
</evidence>
<protein>
    <recommendedName>
        <fullName evidence="4">ZZ-type domain-containing protein</fullName>
    </recommendedName>
</protein>
<feature type="domain" description="ZZ-type" evidence="4">
    <location>
        <begin position="120"/>
        <end position="159"/>
    </location>
</feature>
<dbReference type="GO" id="GO:0008270">
    <property type="term" value="F:zinc ion binding"/>
    <property type="evidence" value="ECO:0007669"/>
    <property type="project" value="UniProtKB-KW"/>
</dbReference>
<evidence type="ECO:0000256" key="3">
    <source>
        <dbReference type="ARBA" id="ARBA00022833"/>
    </source>
</evidence>
<name>A0ABD1XXK0_9MARC</name>
<feature type="domain" description="ZZ-type" evidence="4">
    <location>
        <begin position="11"/>
        <end position="48"/>
    </location>
</feature>
<dbReference type="SMART" id="SM00291">
    <property type="entry name" value="ZnF_ZZ"/>
    <property type="match status" value="4"/>
</dbReference>
<keyword evidence="1" id="KW-0479">Metal-binding</keyword>
<feature type="domain" description="ZZ-type" evidence="4">
    <location>
        <begin position="166"/>
        <end position="205"/>
    </location>
</feature>
<evidence type="ECO:0000313" key="5">
    <source>
        <dbReference type="EMBL" id="KAL2613659.1"/>
    </source>
</evidence>
<dbReference type="EMBL" id="JBHFFA010000007">
    <property type="protein sequence ID" value="KAL2613659.1"/>
    <property type="molecule type" value="Genomic_DNA"/>
</dbReference>
<dbReference type="InterPro" id="IPR000433">
    <property type="entry name" value="Znf_ZZ"/>
</dbReference>
<evidence type="ECO:0000313" key="6">
    <source>
        <dbReference type="Proteomes" id="UP001605036"/>
    </source>
</evidence>
<keyword evidence="3" id="KW-0862">Zinc</keyword>
<reference evidence="5 6" key="1">
    <citation type="submission" date="2024-09" db="EMBL/GenBank/DDBJ databases">
        <title>Chromosome-scale assembly of Riccia fluitans.</title>
        <authorList>
            <person name="Paukszto L."/>
            <person name="Sawicki J."/>
            <person name="Karawczyk K."/>
            <person name="Piernik-Szablinska J."/>
            <person name="Szczecinska M."/>
            <person name="Mazdziarz M."/>
        </authorList>
    </citation>
    <scope>NUCLEOTIDE SEQUENCE [LARGE SCALE GENOMIC DNA]</scope>
    <source>
        <strain evidence="5">Rf_01</strain>
        <tissue evidence="5">Aerial parts of the thallus</tissue>
    </source>
</reference>
<accession>A0ABD1XXK0</accession>
<keyword evidence="6" id="KW-1185">Reference proteome</keyword>
<feature type="domain" description="ZZ-type" evidence="4">
    <location>
        <begin position="55"/>
        <end position="94"/>
    </location>
</feature>
<dbReference type="AlphaFoldDB" id="A0ABD1XXK0"/>
<organism evidence="5 6">
    <name type="scientific">Riccia fluitans</name>
    <dbReference type="NCBI Taxonomy" id="41844"/>
    <lineage>
        <taxon>Eukaryota</taxon>
        <taxon>Viridiplantae</taxon>
        <taxon>Streptophyta</taxon>
        <taxon>Embryophyta</taxon>
        <taxon>Marchantiophyta</taxon>
        <taxon>Marchantiopsida</taxon>
        <taxon>Marchantiidae</taxon>
        <taxon>Marchantiales</taxon>
        <taxon>Ricciaceae</taxon>
        <taxon>Riccia</taxon>
    </lineage>
</organism>
<proteinExistence type="predicted"/>
<evidence type="ECO:0000256" key="1">
    <source>
        <dbReference type="ARBA" id="ARBA00022723"/>
    </source>
</evidence>
<sequence length="359" mass="39840">MALRMGAKVGAMNSDTCDRCTRSLTLTWYVPDHDLCANCFAKESSSAPWYAYDTSASEVRCNGCGMMIEGMKYTPATNLCHGCFTQTDDLEHAPYRLTNSGSFPLQPGSPISSCKLEQSCSSLWSCDECKVQLMGTWYRPDYDLCYGCYKKRLPLSSQWYAYEGAQSSETQCDECKVIISGVKLTVSYDICQPCAQVKPYYAPLNCGYRPSNSHSCPDALGAVVIRFWPAPTHDHKLAGVPTPHLVLIATHYAQSARSSSFKIYNDVVEVGRDAALSFVTNNSHSCLSLAKAWKNLHSSQHKKDKKILKKVEDELKIREAHFHDPDCQFPLMGGVQHAAKAFLATIDGQTLVKDLLAHK</sequence>
<keyword evidence="2" id="KW-0863">Zinc-finger</keyword>
<comment type="caution">
    <text evidence="5">The sequence shown here is derived from an EMBL/GenBank/DDBJ whole genome shotgun (WGS) entry which is preliminary data.</text>
</comment>
<gene>
    <name evidence="5" type="ORF">R1flu_025351</name>
</gene>
<dbReference type="Proteomes" id="UP001605036">
    <property type="component" value="Unassembled WGS sequence"/>
</dbReference>
<evidence type="ECO:0000256" key="2">
    <source>
        <dbReference type="ARBA" id="ARBA00022771"/>
    </source>
</evidence>